<dbReference type="PANTHER" id="PTHR43155:SF2">
    <property type="entry name" value="CYCLIC DI-GMP PHOSPHODIESTERASE PA4108"/>
    <property type="match status" value="1"/>
</dbReference>
<accession>A0A167G1R0</accession>
<dbReference type="AlphaFoldDB" id="A0A167G1R0"/>
<evidence type="ECO:0000313" key="2">
    <source>
        <dbReference type="EMBL" id="OAB77121.1"/>
    </source>
</evidence>
<dbReference type="EMBL" id="LSFN01000005">
    <property type="protein sequence ID" value="OAB77121.1"/>
    <property type="molecule type" value="Genomic_DNA"/>
</dbReference>
<evidence type="ECO:0000259" key="1">
    <source>
        <dbReference type="PROSITE" id="PS51832"/>
    </source>
</evidence>
<keyword evidence="3" id="KW-1185">Reference proteome</keyword>
<feature type="domain" description="HD-GYP" evidence="1">
    <location>
        <begin position="114"/>
        <end position="310"/>
    </location>
</feature>
<comment type="caution">
    <text evidence="2">The sequence shown here is derived from an EMBL/GenBank/DDBJ whole genome shotgun (WGS) entry which is preliminary data.</text>
</comment>
<reference evidence="2 3" key="1">
    <citation type="submission" date="2016-02" db="EMBL/GenBank/DDBJ databases">
        <title>Paenibacillus sp. LPB0068, isolated from Crassostrea gigas.</title>
        <authorList>
            <person name="Shin S.-K."/>
            <person name="Yi H."/>
        </authorList>
    </citation>
    <scope>NUCLEOTIDE SEQUENCE [LARGE SCALE GENOMIC DNA]</scope>
    <source>
        <strain evidence="2 3">LPB0068</strain>
    </source>
</reference>
<dbReference type="STRING" id="1763538.LPB68_17765"/>
<dbReference type="SUPFAM" id="SSF109604">
    <property type="entry name" value="HD-domain/PDEase-like"/>
    <property type="match status" value="1"/>
</dbReference>
<gene>
    <name evidence="2" type="ORF">PNBC_06970</name>
</gene>
<dbReference type="GO" id="GO:0016301">
    <property type="term" value="F:kinase activity"/>
    <property type="evidence" value="ECO:0007669"/>
    <property type="project" value="UniProtKB-KW"/>
</dbReference>
<dbReference type="OrthoDB" id="9759601at2"/>
<dbReference type="PANTHER" id="PTHR43155">
    <property type="entry name" value="CYCLIC DI-GMP PHOSPHODIESTERASE PA4108-RELATED"/>
    <property type="match status" value="1"/>
</dbReference>
<protein>
    <submittedName>
        <fullName evidence="2">Histidine kinase</fullName>
    </submittedName>
</protein>
<dbReference type="Pfam" id="PF13487">
    <property type="entry name" value="HD_5"/>
    <property type="match status" value="1"/>
</dbReference>
<keyword evidence="2" id="KW-0808">Transferase</keyword>
<organism evidence="2 3">
    <name type="scientific">Paenibacillus crassostreae</name>
    <dbReference type="NCBI Taxonomy" id="1763538"/>
    <lineage>
        <taxon>Bacteria</taxon>
        <taxon>Bacillati</taxon>
        <taxon>Bacillota</taxon>
        <taxon>Bacilli</taxon>
        <taxon>Bacillales</taxon>
        <taxon>Paenibacillaceae</taxon>
        <taxon>Paenibacillus</taxon>
    </lineage>
</organism>
<dbReference type="Proteomes" id="UP000077134">
    <property type="component" value="Unassembled WGS sequence"/>
</dbReference>
<dbReference type="Gene3D" id="1.10.3210.10">
    <property type="entry name" value="Hypothetical protein af1432"/>
    <property type="match status" value="1"/>
</dbReference>
<keyword evidence="2" id="KW-0418">Kinase</keyword>
<dbReference type="InterPro" id="IPR037522">
    <property type="entry name" value="HD_GYP_dom"/>
</dbReference>
<dbReference type="KEGG" id="pcx:LPB68_17765"/>
<dbReference type="PROSITE" id="PS51832">
    <property type="entry name" value="HD_GYP"/>
    <property type="match status" value="1"/>
</dbReference>
<name>A0A167G1R0_9BACL</name>
<evidence type="ECO:0000313" key="3">
    <source>
        <dbReference type="Proteomes" id="UP000077134"/>
    </source>
</evidence>
<proteinExistence type="predicted"/>
<dbReference type="RefSeq" id="WP_068656469.1">
    <property type="nucleotide sequence ID" value="NZ_CP017770.1"/>
</dbReference>
<dbReference type="SMART" id="SM00471">
    <property type="entry name" value="HDc"/>
    <property type="match status" value="1"/>
</dbReference>
<dbReference type="InterPro" id="IPR003607">
    <property type="entry name" value="HD/PDEase_dom"/>
</dbReference>
<sequence length="371" mass="41466">MRLVPVSLLKDGMKIGKKIYSIDGLTLLAEGVELTSDLIRRLKQIDIGYVYIQDKRTEDITIPEVLHEETHRKAMQVIRTNFQKISQSTNPIRSIAGYSHLGRDFSAVMESILDDLSEQELPMIMLMDMNKIDHFLYKHSLNVCVYTLILGAASGMTRDQLKVLGVGSLLHDIGKTQIPVKILMKPGKLDDEEYNLMKSHTEIGYKILKEESDIPLLAAHCALQHHERLNGTGYPRGLKGTEIHQFAQILGLADSFDAMTSHRVYKPAMLPHQAMDVLYAGSGVLFDQQKLEVFRDNVAIYPQGMSVRLSTGEAGVVCKVDSSMPHRPVVRILTSESGEELKSPYDIDLTRVLSTVVTHVEGMESLNLIVG</sequence>
<dbReference type="CDD" id="cd00077">
    <property type="entry name" value="HDc"/>
    <property type="match status" value="1"/>
</dbReference>